<accession>A0A9E7GDI2</accession>
<evidence type="ECO:0000313" key="1">
    <source>
        <dbReference type="EMBL" id="URE13636.1"/>
    </source>
</evidence>
<name>A0A9E7GDI2_9LILI</name>
<protein>
    <submittedName>
        <fullName evidence="1">Uncharacterized protein</fullName>
    </submittedName>
</protein>
<dbReference type="Proteomes" id="UP001055439">
    <property type="component" value="Chromosome 6"/>
</dbReference>
<proteinExistence type="predicted"/>
<reference evidence="1" key="1">
    <citation type="submission" date="2022-05" db="EMBL/GenBank/DDBJ databases">
        <title>The Musa troglodytarum L. genome provides insights into the mechanism of non-climacteric behaviour and enrichment of carotenoids.</title>
        <authorList>
            <person name="Wang J."/>
        </authorList>
    </citation>
    <scope>NUCLEOTIDE SEQUENCE</scope>
    <source>
        <tissue evidence="1">Leaf</tissue>
    </source>
</reference>
<sequence>MRHRLVFLPAWGEETKVFFSAHKKGDEAMSPRFFYPRREMKHRLDDARFPSPRAKKGDEATSPCFFCPRGEKKRCLDNAWFLLPITSPRLLPTRMRSRQ</sequence>
<dbReference type="EMBL" id="CP097508">
    <property type="protein sequence ID" value="URE13636.1"/>
    <property type="molecule type" value="Genomic_DNA"/>
</dbReference>
<evidence type="ECO:0000313" key="2">
    <source>
        <dbReference type="Proteomes" id="UP001055439"/>
    </source>
</evidence>
<keyword evidence="2" id="KW-1185">Reference proteome</keyword>
<gene>
    <name evidence="1" type="ORF">MUK42_33744</name>
</gene>
<dbReference type="AlphaFoldDB" id="A0A9E7GDI2"/>
<organism evidence="1 2">
    <name type="scientific">Musa troglodytarum</name>
    <name type="common">fe'i banana</name>
    <dbReference type="NCBI Taxonomy" id="320322"/>
    <lineage>
        <taxon>Eukaryota</taxon>
        <taxon>Viridiplantae</taxon>
        <taxon>Streptophyta</taxon>
        <taxon>Embryophyta</taxon>
        <taxon>Tracheophyta</taxon>
        <taxon>Spermatophyta</taxon>
        <taxon>Magnoliopsida</taxon>
        <taxon>Liliopsida</taxon>
        <taxon>Zingiberales</taxon>
        <taxon>Musaceae</taxon>
        <taxon>Musa</taxon>
    </lineage>
</organism>